<organism evidence="2 3">
    <name type="scientific">Lysobacter korlensis</name>
    <dbReference type="NCBI Taxonomy" id="553636"/>
    <lineage>
        <taxon>Bacteria</taxon>
        <taxon>Pseudomonadati</taxon>
        <taxon>Pseudomonadota</taxon>
        <taxon>Gammaproteobacteria</taxon>
        <taxon>Lysobacterales</taxon>
        <taxon>Lysobacteraceae</taxon>
        <taxon>Lysobacter</taxon>
    </lineage>
</organism>
<comment type="caution">
    <text evidence="2">The sequence shown here is derived from an EMBL/GenBank/DDBJ whole genome shotgun (WGS) entry which is preliminary data.</text>
</comment>
<gene>
    <name evidence="2" type="ORF">ACFFGH_16620</name>
</gene>
<keyword evidence="1" id="KW-0812">Transmembrane</keyword>
<feature type="transmembrane region" description="Helical" evidence="1">
    <location>
        <begin position="21"/>
        <end position="41"/>
    </location>
</feature>
<proteinExistence type="predicted"/>
<dbReference type="RefSeq" id="WP_386670304.1">
    <property type="nucleotide sequence ID" value="NZ_JBHLTG010000004.1"/>
</dbReference>
<protein>
    <submittedName>
        <fullName evidence="2">Uncharacterized protein</fullName>
    </submittedName>
</protein>
<keyword evidence="3" id="KW-1185">Reference proteome</keyword>
<dbReference type="EMBL" id="JBHLTG010000004">
    <property type="protein sequence ID" value="MFC0679462.1"/>
    <property type="molecule type" value="Genomic_DNA"/>
</dbReference>
<evidence type="ECO:0000313" key="2">
    <source>
        <dbReference type="EMBL" id="MFC0679462.1"/>
    </source>
</evidence>
<keyword evidence="1" id="KW-0472">Membrane</keyword>
<evidence type="ECO:0000313" key="3">
    <source>
        <dbReference type="Proteomes" id="UP001589896"/>
    </source>
</evidence>
<name>A0ABV6RR59_9GAMM</name>
<accession>A0ABV6RR59</accession>
<evidence type="ECO:0000256" key="1">
    <source>
        <dbReference type="SAM" id="Phobius"/>
    </source>
</evidence>
<dbReference type="Proteomes" id="UP001589896">
    <property type="component" value="Unassembled WGS sequence"/>
</dbReference>
<sequence length="44" mass="5064">MNRAPQTEEQVRVRRQRARRTAIWIAVAAVAVYLGFILINLPSQ</sequence>
<keyword evidence="1" id="KW-1133">Transmembrane helix</keyword>
<reference evidence="2 3" key="1">
    <citation type="submission" date="2024-09" db="EMBL/GenBank/DDBJ databases">
        <authorList>
            <person name="Sun Q."/>
            <person name="Mori K."/>
        </authorList>
    </citation>
    <scope>NUCLEOTIDE SEQUENCE [LARGE SCALE GENOMIC DNA]</scope>
    <source>
        <strain evidence="2 3">KCTC 23076</strain>
    </source>
</reference>